<evidence type="ECO:0008006" key="4">
    <source>
        <dbReference type="Google" id="ProtNLM"/>
    </source>
</evidence>
<organism evidence="3">
    <name type="scientific">Macaca mulatta</name>
    <name type="common">Rhesus macaque</name>
    <dbReference type="NCBI Taxonomy" id="9544"/>
    <lineage>
        <taxon>Eukaryota</taxon>
        <taxon>Metazoa</taxon>
        <taxon>Chordata</taxon>
        <taxon>Craniata</taxon>
        <taxon>Vertebrata</taxon>
        <taxon>Euteleostomi</taxon>
        <taxon>Mammalia</taxon>
        <taxon>Eutheria</taxon>
        <taxon>Euarchontoglires</taxon>
        <taxon>Primates</taxon>
        <taxon>Haplorrhini</taxon>
        <taxon>Catarrhini</taxon>
        <taxon>Cercopithecidae</taxon>
        <taxon>Cercopithecinae</taxon>
        <taxon>Macaca</taxon>
    </lineage>
</organism>
<name>G7N217_MACMU</name>
<evidence type="ECO:0000313" key="3">
    <source>
        <dbReference type="EMBL" id="EHH19044.1"/>
    </source>
</evidence>
<feature type="chain" id="PRO_5003500448" description="Secreted protein" evidence="2">
    <location>
        <begin position="26"/>
        <end position="71"/>
    </location>
</feature>
<accession>G7N217</accession>
<evidence type="ECO:0000256" key="1">
    <source>
        <dbReference type="SAM" id="MobiDB-lite"/>
    </source>
</evidence>
<gene>
    <name evidence="3" type="ORF">EGK_19679</name>
</gene>
<feature type="region of interest" description="Disordered" evidence="1">
    <location>
        <begin position="48"/>
        <end position="71"/>
    </location>
</feature>
<sequence>MPYNLPCSCFCLLTTLVFPMLPCMACLLSLGPVSKKRKTMKVCISNQKKGQKSEVPKRRQKNEIWNLRSAC</sequence>
<dbReference type="AlphaFoldDB" id="G7N217"/>
<keyword evidence="2" id="KW-0732">Signal</keyword>
<protein>
    <recommendedName>
        <fullName evidence="4">Secreted protein</fullName>
    </recommendedName>
</protein>
<dbReference type="EMBL" id="CM001261">
    <property type="protein sequence ID" value="EHH19044.1"/>
    <property type="molecule type" value="Genomic_DNA"/>
</dbReference>
<reference evidence="3" key="1">
    <citation type="journal article" date="2011" name="Nat. Biotechnol.">
        <title>Genome sequencing and comparison of two nonhuman primate animal models, the cynomolgus and Chinese rhesus macaques.</title>
        <authorList>
            <person name="Yan G."/>
            <person name="Zhang G."/>
            <person name="Fang X."/>
            <person name="Zhang Y."/>
            <person name="Li C."/>
            <person name="Ling F."/>
            <person name="Cooper D.N."/>
            <person name="Li Q."/>
            <person name="Li Y."/>
            <person name="van Gool A.J."/>
            <person name="Du H."/>
            <person name="Chen J."/>
            <person name="Chen R."/>
            <person name="Zhang P."/>
            <person name="Huang Z."/>
            <person name="Thompson J.R."/>
            <person name="Meng Y."/>
            <person name="Bai Y."/>
            <person name="Wang J."/>
            <person name="Zhuo M."/>
            <person name="Wang T."/>
            <person name="Huang Y."/>
            <person name="Wei L."/>
            <person name="Li J."/>
            <person name="Wang Z."/>
            <person name="Hu H."/>
            <person name="Yang P."/>
            <person name="Le L."/>
            <person name="Stenson P.D."/>
            <person name="Li B."/>
            <person name="Liu X."/>
            <person name="Ball E.V."/>
            <person name="An N."/>
            <person name="Huang Q."/>
            <person name="Zhang Y."/>
            <person name="Fan W."/>
            <person name="Zhang X."/>
            <person name="Li Y."/>
            <person name="Wang W."/>
            <person name="Katze M.G."/>
            <person name="Su B."/>
            <person name="Nielsen R."/>
            <person name="Yang H."/>
            <person name="Wang J."/>
            <person name="Wang X."/>
            <person name="Wang J."/>
        </authorList>
    </citation>
    <scope>NUCLEOTIDE SEQUENCE [LARGE SCALE GENOMIC DNA]</scope>
    <source>
        <strain evidence="3">CR-5</strain>
    </source>
</reference>
<feature type="signal peptide" evidence="2">
    <location>
        <begin position="1"/>
        <end position="25"/>
    </location>
</feature>
<proteinExistence type="predicted"/>
<evidence type="ECO:0000256" key="2">
    <source>
        <dbReference type="SAM" id="SignalP"/>
    </source>
</evidence>
<dbReference type="Proteomes" id="UP000013456">
    <property type="component" value="Chromosome 9"/>
</dbReference>